<comment type="caution">
    <text evidence="7">The sequence shown here is derived from an EMBL/GenBank/DDBJ whole genome shotgun (WGS) entry which is preliminary data.</text>
</comment>
<feature type="transmembrane region" description="Helical" evidence="5">
    <location>
        <begin position="122"/>
        <end position="139"/>
    </location>
</feature>
<dbReference type="Pfam" id="PF04932">
    <property type="entry name" value="Wzy_C"/>
    <property type="match status" value="1"/>
</dbReference>
<name>A0ABP8HZM3_9BACT</name>
<feature type="transmembrane region" description="Helical" evidence="5">
    <location>
        <begin position="335"/>
        <end position="355"/>
    </location>
</feature>
<dbReference type="PANTHER" id="PTHR37422:SF13">
    <property type="entry name" value="LIPOPOLYSACCHARIDE BIOSYNTHESIS PROTEIN PA4999-RELATED"/>
    <property type="match status" value="1"/>
</dbReference>
<gene>
    <name evidence="7" type="ORF">GCM10023185_03880</name>
</gene>
<dbReference type="RefSeq" id="WP_345233303.1">
    <property type="nucleotide sequence ID" value="NZ_BAABGZ010000008.1"/>
</dbReference>
<keyword evidence="3 5" id="KW-1133">Transmembrane helix</keyword>
<evidence type="ECO:0000259" key="6">
    <source>
        <dbReference type="Pfam" id="PF04932"/>
    </source>
</evidence>
<dbReference type="EMBL" id="BAABGZ010000008">
    <property type="protein sequence ID" value="GAA4348192.1"/>
    <property type="molecule type" value="Genomic_DNA"/>
</dbReference>
<sequence length="422" mass="47145">MLTDLYRSGRLSQLLLFIACLAGAIGLFASRALVSLSPVLGVVAAFTNPGWRPALRQALRIRAVWALAAVYLLLLLSVFYTENLAEWRHQLFRQLPWLGIPLVFALAVPLSGEQRRWVGRCYVLVAAAVAAATVVKYLLNREYVNKLVSMNQNIPSALGVFHIHFGIMLALAACWGVLLARPTEQPRWWRYALLGSAIVSALALHILAYRTGILALYAAVLVNAGILLLRRPRLAFIMLACAVLFPIIAYNTLESVQRRWTATVYDYQQFAQGQDINRFSIARRMAAWSNAGNIIRENPVLGVAPADTELEMMRQYDQHSFGLLKENRVMIHNQYLHFLVSSGLVGLLLWLWVLLGPLTHPALRRNLFVVQLLAVQAAATLVDSLLEMQLGFNLFVFSYGFIVVAAERRARAQANPEAEKTV</sequence>
<evidence type="ECO:0000313" key="7">
    <source>
        <dbReference type="EMBL" id="GAA4348192.1"/>
    </source>
</evidence>
<protein>
    <recommendedName>
        <fullName evidence="6">O-antigen ligase-related domain-containing protein</fullName>
    </recommendedName>
</protein>
<dbReference type="InterPro" id="IPR007016">
    <property type="entry name" value="O-antigen_ligase-rel_domated"/>
</dbReference>
<feature type="transmembrane region" description="Helical" evidence="5">
    <location>
        <begin position="388"/>
        <end position="406"/>
    </location>
</feature>
<feature type="transmembrane region" description="Helical" evidence="5">
    <location>
        <begin position="191"/>
        <end position="207"/>
    </location>
</feature>
<accession>A0ABP8HZM3</accession>
<keyword evidence="4 5" id="KW-0472">Membrane</keyword>
<dbReference type="PANTHER" id="PTHR37422">
    <property type="entry name" value="TEICHURONIC ACID BIOSYNTHESIS PROTEIN TUAE"/>
    <property type="match status" value="1"/>
</dbReference>
<comment type="subcellular location">
    <subcellularLocation>
        <location evidence="1">Membrane</location>
        <topology evidence="1">Multi-pass membrane protein</topology>
    </subcellularLocation>
</comment>
<feature type="transmembrane region" description="Helical" evidence="5">
    <location>
        <begin position="14"/>
        <end position="47"/>
    </location>
</feature>
<keyword evidence="2 5" id="KW-0812">Transmembrane</keyword>
<proteinExistence type="predicted"/>
<evidence type="ECO:0000256" key="3">
    <source>
        <dbReference type="ARBA" id="ARBA00022989"/>
    </source>
</evidence>
<dbReference type="InterPro" id="IPR051533">
    <property type="entry name" value="WaaL-like"/>
</dbReference>
<evidence type="ECO:0000313" key="8">
    <source>
        <dbReference type="Proteomes" id="UP001501153"/>
    </source>
</evidence>
<organism evidence="7 8">
    <name type="scientific">Hymenobacter saemangeumensis</name>
    <dbReference type="NCBI Taxonomy" id="1084522"/>
    <lineage>
        <taxon>Bacteria</taxon>
        <taxon>Pseudomonadati</taxon>
        <taxon>Bacteroidota</taxon>
        <taxon>Cytophagia</taxon>
        <taxon>Cytophagales</taxon>
        <taxon>Hymenobacteraceae</taxon>
        <taxon>Hymenobacter</taxon>
    </lineage>
</organism>
<evidence type="ECO:0000256" key="1">
    <source>
        <dbReference type="ARBA" id="ARBA00004141"/>
    </source>
</evidence>
<feature type="transmembrane region" description="Helical" evidence="5">
    <location>
        <begin position="159"/>
        <end position="179"/>
    </location>
</feature>
<feature type="transmembrane region" description="Helical" evidence="5">
    <location>
        <begin position="234"/>
        <end position="253"/>
    </location>
</feature>
<reference evidence="8" key="1">
    <citation type="journal article" date="2019" name="Int. J. Syst. Evol. Microbiol.">
        <title>The Global Catalogue of Microorganisms (GCM) 10K type strain sequencing project: providing services to taxonomists for standard genome sequencing and annotation.</title>
        <authorList>
            <consortium name="The Broad Institute Genomics Platform"/>
            <consortium name="The Broad Institute Genome Sequencing Center for Infectious Disease"/>
            <person name="Wu L."/>
            <person name="Ma J."/>
        </authorList>
    </citation>
    <scope>NUCLEOTIDE SEQUENCE [LARGE SCALE GENOMIC DNA]</scope>
    <source>
        <strain evidence="8">JCM 17923</strain>
    </source>
</reference>
<evidence type="ECO:0000256" key="4">
    <source>
        <dbReference type="ARBA" id="ARBA00023136"/>
    </source>
</evidence>
<feature type="transmembrane region" description="Helical" evidence="5">
    <location>
        <begin position="91"/>
        <end position="110"/>
    </location>
</feature>
<dbReference type="Proteomes" id="UP001501153">
    <property type="component" value="Unassembled WGS sequence"/>
</dbReference>
<keyword evidence="8" id="KW-1185">Reference proteome</keyword>
<feature type="transmembrane region" description="Helical" evidence="5">
    <location>
        <begin position="59"/>
        <end position="79"/>
    </location>
</feature>
<evidence type="ECO:0000256" key="5">
    <source>
        <dbReference type="SAM" id="Phobius"/>
    </source>
</evidence>
<evidence type="ECO:0000256" key="2">
    <source>
        <dbReference type="ARBA" id="ARBA00022692"/>
    </source>
</evidence>
<feature type="domain" description="O-antigen ligase-related" evidence="6">
    <location>
        <begin position="197"/>
        <end position="351"/>
    </location>
</feature>